<accession>A0ACB8BTE0</accession>
<sequence length="338" mass="35809">MSTSASHGQGPNPWGNPSGSSTLGASLGDFGQSRSHYQQGYMMSVAQNNVVPQSTQHTDEIPTVQTKAKMNLGLTARGASNFGVESMFESTTSQRQAFADQDAPPTNSIHDVFNQTPFGASEREPRRHFALDSPRTAPTPRQPHSSAAPPPSQTQYVIVFGYPPDKYSATVEYFKSIGDATEPEPNTEITNCFRIGYRDPAEAMRAVRRNGEVLSGSWMIGVKWADSMQAELLGASTSRSSNNQSSDFHISQSPPNAMAIDDAPMPSSSALAVTSVGTPIKLAPSVAAFRKAGPSASPAQRAPPTTPVVNGSFAGNASVGQSPVKGVLGQVSDLFFGW</sequence>
<gene>
    <name evidence="1" type="ORF">BV22DRAFT_1127052</name>
</gene>
<organism evidence="1 2">
    <name type="scientific">Leucogyrophana mollusca</name>
    <dbReference type="NCBI Taxonomy" id="85980"/>
    <lineage>
        <taxon>Eukaryota</taxon>
        <taxon>Fungi</taxon>
        <taxon>Dikarya</taxon>
        <taxon>Basidiomycota</taxon>
        <taxon>Agaricomycotina</taxon>
        <taxon>Agaricomycetes</taxon>
        <taxon>Agaricomycetidae</taxon>
        <taxon>Boletales</taxon>
        <taxon>Boletales incertae sedis</taxon>
        <taxon>Leucogyrophana</taxon>
    </lineage>
</organism>
<evidence type="ECO:0000313" key="2">
    <source>
        <dbReference type="Proteomes" id="UP000790709"/>
    </source>
</evidence>
<comment type="caution">
    <text evidence="1">The sequence shown here is derived from an EMBL/GenBank/DDBJ whole genome shotgun (WGS) entry which is preliminary data.</text>
</comment>
<protein>
    <submittedName>
        <fullName evidence="1">Uncharacterized protein</fullName>
    </submittedName>
</protein>
<name>A0ACB8BTE0_9AGAM</name>
<proteinExistence type="predicted"/>
<dbReference type="EMBL" id="MU266360">
    <property type="protein sequence ID" value="KAH7927878.1"/>
    <property type="molecule type" value="Genomic_DNA"/>
</dbReference>
<evidence type="ECO:0000313" key="1">
    <source>
        <dbReference type="EMBL" id="KAH7927878.1"/>
    </source>
</evidence>
<dbReference type="Proteomes" id="UP000790709">
    <property type="component" value="Unassembled WGS sequence"/>
</dbReference>
<keyword evidence="2" id="KW-1185">Reference proteome</keyword>
<reference evidence="1" key="1">
    <citation type="journal article" date="2021" name="New Phytol.">
        <title>Evolutionary innovations through gain and loss of genes in the ectomycorrhizal Boletales.</title>
        <authorList>
            <person name="Wu G."/>
            <person name="Miyauchi S."/>
            <person name="Morin E."/>
            <person name="Kuo A."/>
            <person name="Drula E."/>
            <person name="Varga T."/>
            <person name="Kohler A."/>
            <person name="Feng B."/>
            <person name="Cao Y."/>
            <person name="Lipzen A."/>
            <person name="Daum C."/>
            <person name="Hundley H."/>
            <person name="Pangilinan J."/>
            <person name="Johnson J."/>
            <person name="Barry K."/>
            <person name="LaButti K."/>
            <person name="Ng V."/>
            <person name="Ahrendt S."/>
            <person name="Min B."/>
            <person name="Choi I.G."/>
            <person name="Park H."/>
            <person name="Plett J.M."/>
            <person name="Magnuson J."/>
            <person name="Spatafora J.W."/>
            <person name="Nagy L.G."/>
            <person name="Henrissat B."/>
            <person name="Grigoriev I.V."/>
            <person name="Yang Z.L."/>
            <person name="Xu J."/>
            <person name="Martin F.M."/>
        </authorList>
    </citation>
    <scope>NUCLEOTIDE SEQUENCE</scope>
    <source>
        <strain evidence="1">KUC20120723A-06</strain>
    </source>
</reference>